<comment type="caution">
    <text evidence="8">The sequence shown here is derived from an EMBL/GenBank/DDBJ whole genome shotgun (WGS) entry which is preliminary data.</text>
</comment>
<dbReference type="SMART" id="SM00906">
    <property type="entry name" value="Fungal_trans"/>
    <property type="match status" value="1"/>
</dbReference>
<evidence type="ECO:0000259" key="7">
    <source>
        <dbReference type="SMART" id="SM00906"/>
    </source>
</evidence>
<keyword evidence="9" id="KW-1185">Reference proteome</keyword>
<feature type="region of interest" description="Disordered" evidence="6">
    <location>
        <begin position="520"/>
        <end position="542"/>
    </location>
</feature>
<dbReference type="EMBL" id="JAVFKD010000012">
    <property type="protein sequence ID" value="KAK5992150.1"/>
    <property type="molecule type" value="Genomic_DNA"/>
</dbReference>
<accession>A0ABR0SK62</accession>
<evidence type="ECO:0000256" key="2">
    <source>
        <dbReference type="ARBA" id="ARBA00023015"/>
    </source>
</evidence>
<protein>
    <submittedName>
        <fullName evidence="8">Transcriptional regulatory C3C7.04-like protein</fullName>
    </submittedName>
</protein>
<evidence type="ECO:0000256" key="1">
    <source>
        <dbReference type="ARBA" id="ARBA00004123"/>
    </source>
</evidence>
<gene>
    <name evidence="8" type="ORF">PT974_05550</name>
</gene>
<dbReference type="InterPro" id="IPR007219">
    <property type="entry name" value="XnlR_reg_dom"/>
</dbReference>
<keyword evidence="4" id="KW-0804">Transcription</keyword>
<keyword evidence="2" id="KW-0805">Transcription regulation</keyword>
<organism evidence="8 9">
    <name type="scientific">Cladobotryum mycophilum</name>
    <dbReference type="NCBI Taxonomy" id="491253"/>
    <lineage>
        <taxon>Eukaryota</taxon>
        <taxon>Fungi</taxon>
        <taxon>Dikarya</taxon>
        <taxon>Ascomycota</taxon>
        <taxon>Pezizomycotina</taxon>
        <taxon>Sordariomycetes</taxon>
        <taxon>Hypocreomycetidae</taxon>
        <taxon>Hypocreales</taxon>
        <taxon>Hypocreaceae</taxon>
        <taxon>Cladobotryum</taxon>
    </lineage>
</organism>
<proteinExistence type="predicted"/>
<dbReference type="PANTHER" id="PTHR47540:SF6">
    <property type="entry name" value="ZN(II)2CYS6 TRANSCRIPTION FACTOR (EUROFUNG)"/>
    <property type="match status" value="1"/>
</dbReference>
<keyword evidence="5" id="KW-0539">Nucleus</keyword>
<name>A0ABR0SK62_9HYPO</name>
<dbReference type="InterPro" id="IPR051711">
    <property type="entry name" value="Stress_Response_Reg"/>
</dbReference>
<keyword evidence="3" id="KW-0238">DNA-binding</keyword>
<comment type="subcellular location">
    <subcellularLocation>
        <location evidence="1">Nucleus</location>
    </subcellularLocation>
</comment>
<sequence length="601" mass="66927">MVKVSQQYVDELIAENQRLQRRVYKPGLHPDSQNGDAAETVCGAELASTPWFINTAVPHTPILVAEASDSAFATRFRQAMSDSDHSHIPRVNYPSEEELMTLSETVSEWPTPAQARLLVSAALKCLGRWHHIVRSSVILDELERNLPYPKFMGCLLKSKFLALFAIGKMYSTRTSAAPNKFPGLDYFAKATKVLRAVSERPTVEMVETWLLLSFYSLSLNRRHSAYNLAGSAVRVAIIMGLHLNVPEPLLTDQAAREHRIRVWWTAYTFDRMWATILGYPVAIQDSDIDVDLPSNKGLLDIDFADCAYSIAMIGLAMISGRIIHSIYGKRSQHTSLSQRVHDSLSALRQWLKDLPPSLQMDPTGNNTAQREAESLHLLFNQLVMLATRPVLLHVFRTRLKAMGTGSTLEIPGSASALSDACVRCARHSCQILTDSWISGSFMMFDYFYTRYLFTAATVLAISSLLNDKDSKADGESFETAVQFLSELNDNGNFAAAEFKQHIDAMKVLFVAVEAKKQSRSADASSAHPPDSEGIKRSDSESTAVAQDMTADMVLSESFFHDLLEQPMPDLEFIDASLSLDSARGFYWPMVVLDSDPETPLK</sequence>
<reference evidence="8 9" key="1">
    <citation type="submission" date="2024-01" db="EMBL/GenBank/DDBJ databases">
        <title>Complete genome of Cladobotryum mycophilum ATHUM6906.</title>
        <authorList>
            <person name="Christinaki A.C."/>
            <person name="Myridakis A.I."/>
            <person name="Kouvelis V.N."/>
        </authorList>
    </citation>
    <scope>NUCLEOTIDE SEQUENCE [LARGE SCALE GENOMIC DNA]</scope>
    <source>
        <strain evidence="8 9">ATHUM6906</strain>
    </source>
</reference>
<evidence type="ECO:0000313" key="8">
    <source>
        <dbReference type="EMBL" id="KAK5992150.1"/>
    </source>
</evidence>
<feature type="domain" description="Xylanolytic transcriptional activator regulatory" evidence="7">
    <location>
        <begin position="225"/>
        <end position="299"/>
    </location>
</feature>
<dbReference type="CDD" id="cd12148">
    <property type="entry name" value="fungal_TF_MHR"/>
    <property type="match status" value="1"/>
</dbReference>
<evidence type="ECO:0000256" key="3">
    <source>
        <dbReference type="ARBA" id="ARBA00023125"/>
    </source>
</evidence>
<evidence type="ECO:0000313" key="9">
    <source>
        <dbReference type="Proteomes" id="UP001338125"/>
    </source>
</evidence>
<dbReference type="Pfam" id="PF04082">
    <property type="entry name" value="Fungal_trans"/>
    <property type="match status" value="1"/>
</dbReference>
<feature type="compositionally biased region" description="Basic and acidic residues" evidence="6">
    <location>
        <begin position="529"/>
        <end position="539"/>
    </location>
</feature>
<dbReference type="Proteomes" id="UP001338125">
    <property type="component" value="Unassembled WGS sequence"/>
</dbReference>
<evidence type="ECO:0000256" key="6">
    <source>
        <dbReference type="SAM" id="MobiDB-lite"/>
    </source>
</evidence>
<evidence type="ECO:0000256" key="4">
    <source>
        <dbReference type="ARBA" id="ARBA00023163"/>
    </source>
</evidence>
<dbReference type="PANTHER" id="PTHR47540">
    <property type="entry name" value="THIAMINE REPRESSIBLE GENES REGULATORY PROTEIN THI5"/>
    <property type="match status" value="1"/>
</dbReference>
<evidence type="ECO:0000256" key="5">
    <source>
        <dbReference type="ARBA" id="ARBA00023242"/>
    </source>
</evidence>